<evidence type="ECO:0000313" key="1">
    <source>
        <dbReference type="Proteomes" id="UP000025227"/>
    </source>
</evidence>
<dbReference type="OMA" id="LWEYRSC"/>
<protein>
    <submittedName>
        <fullName evidence="2">Tnp_DDE_dom domain-containing protein</fullName>
    </submittedName>
</protein>
<evidence type="ECO:0000313" key="2">
    <source>
        <dbReference type="WBParaSite" id="HCON_00054800-00001"/>
    </source>
</evidence>
<organism evidence="1 2">
    <name type="scientific">Haemonchus contortus</name>
    <name type="common">Barber pole worm</name>
    <dbReference type="NCBI Taxonomy" id="6289"/>
    <lineage>
        <taxon>Eukaryota</taxon>
        <taxon>Metazoa</taxon>
        <taxon>Ecdysozoa</taxon>
        <taxon>Nematoda</taxon>
        <taxon>Chromadorea</taxon>
        <taxon>Rhabditida</taxon>
        <taxon>Rhabditina</taxon>
        <taxon>Rhabditomorpha</taxon>
        <taxon>Strongyloidea</taxon>
        <taxon>Trichostrongylidae</taxon>
        <taxon>Haemonchus</taxon>
    </lineage>
</organism>
<dbReference type="Proteomes" id="UP000025227">
    <property type="component" value="Unplaced"/>
</dbReference>
<reference evidence="2" key="1">
    <citation type="submission" date="2020-12" db="UniProtKB">
        <authorList>
            <consortium name="WormBaseParasite"/>
        </authorList>
    </citation>
    <scope>IDENTIFICATION</scope>
    <source>
        <strain evidence="2">MHco3</strain>
    </source>
</reference>
<dbReference type="AlphaFoldDB" id="A0A7I4Y5G2"/>
<sequence length="105" mass="12810">MIHKPRNIRPHPYQGFHEVMLEYMLWEYRSCGIYVKQMRELSELQAKIEHIKAWGRRSFEATVQQNRINNEIDDHIHTFLSVSRQCVTILKIFPPRCQKTWRKSR</sequence>
<dbReference type="WBParaSite" id="HCON_00054800-00001">
    <property type="protein sequence ID" value="HCON_00054800-00001"/>
    <property type="gene ID" value="HCON_00054800"/>
</dbReference>
<dbReference type="OrthoDB" id="10475892at2759"/>
<accession>A0A7I4Y5G2</accession>
<keyword evidence="1" id="KW-1185">Reference proteome</keyword>
<proteinExistence type="predicted"/>
<name>A0A7I4Y5G2_HAECO</name>